<keyword evidence="1" id="KW-0732">Signal</keyword>
<dbReference type="Gene3D" id="2.160.20.120">
    <property type="match status" value="1"/>
</dbReference>
<dbReference type="InterPro" id="IPR021255">
    <property type="entry name" value="DUF2807"/>
</dbReference>
<reference evidence="3 4" key="1">
    <citation type="submission" date="2019-06" db="EMBL/GenBank/DDBJ databases">
        <title>Complete genome sequence of Antarcticibacterium flavum KCTC 52984T from an Antarctic marine sediment.</title>
        <authorList>
            <person name="Lee Y.M."/>
            <person name="Shin S.C."/>
        </authorList>
    </citation>
    <scope>NUCLEOTIDE SEQUENCE [LARGE SCALE GENOMIC DNA]</scope>
    <source>
        <strain evidence="3 4">KCTC 52984</strain>
    </source>
</reference>
<name>A0A5B7X299_9FLAO</name>
<keyword evidence="4" id="KW-1185">Reference proteome</keyword>
<organism evidence="3 4">
    <name type="scientific">Antarcticibacterium flavum</name>
    <dbReference type="NCBI Taxonomy" id="2058175"/>
    <lineage>
        <taxon>Bacteria</taxon>
        <taxon>Pseudomonadati</taxon>
        <taxon>Bacteroidota</taxon>
        <taxon>Flavobacteriia</taxon>
        <taxon>Flavobacteriales</taxon>
        <taxon>Flavobacteriaceae</taxon>
        <taxon>Antarcticibacterium</taxon>
    </lineage>
</organism>
<accession>A0A5B7X299</accession>
<feature type="chain" id="PRO_5022771274" evidence="1">
    <location>
        <begin position="20"/>
        <end position="224"/>
    </location>
</feature>
<evidence type="ECO:0000313" key="3">
    <source>
        <dbReference type="EMBL" id="QCY69626.1"/>
    </source>
</evidence>
<dbReference type="Pfam" id="PF10988">
    <property type="entry name" value="DUF2807"/>
    <property type="match status" value="1"/>
</dbReference>
<gene>
    <name evidence="3" type="ORF">FHG64_09575</name>
</gene>
<feature type="signal peptide" evidence="1">
    <location>
        <begin position="1"/>
        <end position="19"/>
    </location>
</feature>
<protein>
    <submittedName>
        <fullName evidence="3">DUF2807 domain-containing protein</fullName>
    </submittedName>
</protein>
<dbReference type="EMBL" id="CP040812">
    <property type="protein sequence ID" value="QCY69626.1"/>
    <property type="molecule type" value="Genomic_DNA"/>
</dbReference>
<dbReference type="Proteomes" id="UP000309016">
    <property type="component" value="Chromosome"/>
</dbReference>
<evidence type="ECO:0000313" key="4">
    <source>
        <dbReference type="Proteomes" id="UP000309016"/>
    </source>
</evidence>
<dbReference type="AlphaFoldDB" id="A0A5B7X299"/>
<sequence length="224" mass="24259">MMKHLLLISTLFLGLSATAQEITIELENFSDVEVTRGLKVNFTKAGENKAIITGNSRDKVQVRVEKGVLVIKTSLNQLLKVDNTVVEVFYKQINSITSRQNSSVEFCGKITQPILRVRASEGAQVLATIDVENLIALASTGGTVNLMGKALVQEIDVRAAGEFKGENLKGDNINVDLNGGGNANVFARKYVNATVRAGGNIYIYGNPERVEEKTSFGGSIKKIN</sequence>
<dbReference type="KEGG" id="afla:FHG64_09575"/>
<evidence type="ECO:0000256" key="1">
    <source>
        <dbReference type="SAM" id="SignalP"/>
    </source>
</evidence>
<dbReference type="RefSeq" id="WP_139066191.1">
    <property type="nucleotide sequence ID" value="NZ_CP040812.1"/>
</dbReference>
<feature type="domain" description="Putative auto-transporter adhesin head GIN" evidence="2">
    <location>
        <begin position="28"/>
        <end position="207"/>
    </location>
</feature>
<evidence type="ECO:0000259" key="2">
    <source>
        <dbReference type="Pfam" id="PF10988"/>
    </source>
</evidence>
<dbReference type="OrthoDB" id="704821at2"/>
<proteinExistence type="predicted"/>